<dbReference type="AlphaFoldDB" id="A0A1V3G835"/>
<dbReference type="SUPFAM" id="SSF55874">
    <property type="entry name" value="ATPase domain of HSP90 chaperone/DNA topoisomerase II/histidine kinase"/>
    <property type="match status" value="1"/>
</dbReference>
<feature type="transmembrane region" description="Helical" evidence="15">
    <location>
        <begin position="346"/>
        <end position="373"/>
    </location>
</feature>
<accession>A0A1V3G835</accession>
<dbReference type="GO" id="GO:0005524">
    <property type="term" value="F:ATP binding"/>
    <property type="evidence" value="ECO:0007669"/>
    <property type="project" value="UniProtKB-KW"/>
</dbReference>
<keyword evidence="11 15" id="KW-1133">Transmembrane helix</keyword>
<feature type="transmembrane region" description="Helical" evidence="15">
    <location>
        <begin position="312"/>
        <end position="334"/>
    </location>
</feature>
<evidence type="ECO:0000256" key="9">
    <source>
        <dbReference type="ARBA" id="ARBA00022777"/>
    </source>
</evidence>
<evidence type="ECO:0000256" key="2">
    <source>
        <dbReference type="ARBA" id="ARBA00004651"/>
    </source>
</evidence>
<evidence type="ECO:0000256" key="15">
    <source>
        <dbReference type="SAM" id="Phobius"/>
    </source>
</evidence>
<keyword evidence="9" id="KW-0418">Kinase</keyword>
<dbReference type="GO" id="GO:0005886">
    <property type="term" value="C:plasma membrane"/>
    <property type="evidence" value="ECO:0007669"/>
    <property type="project" value="UniProtKB-SubCell"/>
</dbReference>
<dbReference type="FunFam" id="3.30.565.10:FF:000013">
    <property type="entry name" value="Two-component sensor histidine kinase"/>
    <property type="match status" value="1"/>
</dbReference>
<keyword evidence="8" id="KW-0547">Nucleotide-binding</keyword>
<dbReference type="Pfam" id="PF00512">
    <property type="entry name" value="HisKA"/>
    <property type="match status" value="1"/>
</dbReference>
<dbReference type="SUPFAM" id="SSF47384">
    <property type="entry name" value="Homodimeric domain of signal transducing histidine kinase"/>
    <property type="match status" value="1"/>
</dbReference>
<dbReference type="PRINTS" id="PR00344">
    <property type="entry name" value="BCTRLSENSOR"/>
</dbReference>
<evidence type="ECO:0000256" key="3">
    <source>
        <dbReference type="ARBA" id="ARBA00012438"/>
    </source>
</evidence>
<sequence>MDTKWKSRIKISVWILLVTFGLSGILSILDNGHWYLNKDYFHTEDFNMHVDEFIEYITIADINYTSEKELKSDIKVTKEEIEEHRTRYGTLSDQVTNIKDQYQGKIEDAKAAENEDVVRLYEQQRDEKISDIIENFKSDEHVKAKVIKEKEKQIDAFLKQREQFIANYDDNLLGFHYYLEDVKTGEVFTNVKNANNPEDLKDQPNLFTRQYSLSENDSLQLNGHYSFLDFIQDEYFAQNPRLIQGIITLPNSGSTGNWIKEQKEEYESRQMFFYVTSISSLLVICSVVIWARKMHPFQVIAASDKRIYYKRVPIDIKLVSLLLSIFFMFVALVANAQNYDNLYFSFLYSSGLFEFLFAVLMVGITLIQMVWIYRELGKVQLYKEAFIIKMSRWFYRLSSDAFYNKSVGIQILLLLIVIFLSGFGAGVVFIEPEPDLFGIYAVLFLVVTIPVLLYMFKHIGNFNRIIQHSNELAAGKLEQDLPYKGKSALAALAGNLNLLKHGVKTSKKAEAKSERLKTELITNVSHDLRTPLTSIITYTELLKAEGLTKEDHDSYLEIIDRKSKRLKVLIDDLFEASKMATGNIELNKQKVDIFQLLQQALAEYNETIKESSLTFRLATPKSQIFTYVDGQKMWRVFDNLIGNVLKYSLENTRVYVSVVHEKHRVIISFKNVSKYELGGNIDELFERFKRGDTSRHTDGSGLGLAIAKSIVDLHEGSLEIDVDGDLFKVTIELDAME</sequence>
<evidence type="ECO:0000256" key="14">
    <source>
        <dbReference type="SAM" id="Coils"/>
    </source>
</evidence>
<dbReference type="SMART" id="SM00387">
    <property type="entry name" value="HATPase_c"/>
    <property type="match status" value="1"/>
</dbReference>
<dbReference type="Pfam" id="PF02518">
    <property type="entry name" value="HATPase_c"/>
    <property type="match status" value="1"/>
</dbReference>
<evidence type="ECO:0000256" key="6">
    <source>
        <dbReference type="ARBA" id="ARBA00022679"/>
    </source>
</evidence>
<keyword evidence="4" id="KW-1003">Cell membrane</keyword>
<dbReference type="GO" id="GO:0000155">
    <property type="term" value="F:phosphorelay sensor kinase activity"/>
    <property type="evidence" value="ECO:0007669"/>
    <property type="project" value="InterPro"/>
</dbReference>
<comment type="caution">
    <text evidence="17">The sequence shown here is derived from an EMBL/GenBank/DDBJ whole genome shotgun (WGS) entry which is preliminary data.</text>
</comment>
<evidence type="ECO:0000256" key="7">
    <source>
        <dbReference type="ARBA" id="ARBA00022692"/>
    </source>
</evidence>
<evidence type="ECO:0000256" key="8">
    <source>
        <dbReference type="ARBA" id="ARBA00022741"/>
    </source>
</evidence>
<evidence type="ECO:0000256" key="5">
    <source>
        <dbReference type="ARBA" id="ARBA00022553"/>
    </source>
</evidence>
<dbReference type="Proteomes" id="UP000188597">
    <property type="component" value="Unassembled WGS sequence"/>
</dbReference>
<feature type="transmembrane region" description="Helical" evidence="15">
    <location>
        <begin position="271"/>
        <end position="291"/>
    </location>
</feature>
<dbReference type="InterPro" id="IPR004358">
    <property type="entry name" value="Sig_transdc_His_kin-like_C"/>
</dbReference>
<feature type="coiled-coil region" evidence="14">
    <location>
        <begin position="67"/>
        <end position="115"/>
    </location>
</feature>
<evidence type="ECO:0000256" key="12">
    <source>
        <dbReference type="ARBA" id="ARBA00023012"/>
    </source>
</evidence>
<evidence type="ECO:0000256" key="4">
    <source>
        <dbReference type="ARBA" id="ARBA00022475"/>
    </source>
</evidence>
<keyword evidence="13 15" id="KW-0472">Membrane</keyword>
<dbReference type="EC" id="2.7.13.3" evidence="3"/>
<evidence type="ECO:0000256" key="10">
    <source>
        <dbReference type="ARBA" id="ARBA00022840"/>
    </source>
</evidence>
<evidence type="ECO:0000256" key="11">
    <source>
        <dbReference type="ARBA" id="ARBA00022989"/>
    </source>
</evidence>
<dbReference type="PANTHER" id="PTHR45528:SF1">
    <property type="entry name" value="SENSOR HISTIDINE KINASE CPXA"/>
    <property type="match status" value="1"/>
</dbReference>
<dbReference type="SMART" id="SM00388">
    <property type="entry name" value="HisKA"/>
    <property type="match status" value="1"/>
</dbReference>
<dbReference type="InterPro" id="IPR003661">
    <property type="entry name" value="HisK_dim/P_dom"/>
</dbReference>
<evidence type="ECO:0000313" key="18">
    <source>
        <dbReference type="Proteomes" id="UP000188597"/>
    </source>
</evidence>
<dbReference type="RefSeq" id="WP_077362538.1">
    <property type="nucleotide sequence ID" value="NZ_MQMF01000002.1"/>
</dbReference>
<feature type="transmembrane region" description="Helical" evidence="15">
    <location>
        <begin position="12"/>
        <end position="29"/>
    </location>
</feature>
<evidence type="ECO:0000313" key="17">
    <source>
        <dbReference type="EMBL" id="OOE12563.1"/>
    </source>
</evidence>
<keyword evidence="5" id="KW-0597">Phosphoprotein</keyword>
<keyword evidence="6" id="KW-0808">Transferase</keyword>
<keyword evidence="14" id="KW-0175">Coiled coil</keyword>
<dbReference type="InterPro" id="IPR050398">
    <property type="entry name" value="HssS/ArlS-like"/>
</dbReference>
<dbReference type="CDD" id="cd00082">
    <property type="entry name" value="HisKA"/>
    <property type="match status" value="1"/>
</dbReference>
<organism evidence="17 18">
    <name type="scientific">Fictibacillus arsenicus</name>
    <dbReference type="NCBI Taxonomy" id="255247"/>
    <lineage>
        <taxon>Bacteria</taxon>
        <taxon>Bacillati</taxon>
        <taxon>Bacillota</taxon>
        <taxon>Bacilli</taxon>
        <taxon>Bacillales</taxon>
        <taxon>Fictibacillaceae</taxon>
        <taxon>Fictibacillus</taxon>
    </lineage>
</organism>
<dbReference type="PROSITE" id="PS50109">
    <property type="entry name" value="HIS_KIN"/>
    <property type="match status" value="1"/>
</dbReference>
<keyword evidence="7 15" id="KW-0812">Transmembrane</keyword>
<comment type="catalytic activity">
    <reaction evidence="1">
        <text>ATP + protein L-histidine = ADP + protein N-phospho-L-histidine.</text>
        <dbReference type="EC" id="2.7.13.3"/>
    </reaction>
</comment>
<feature type="domain" description="Histidine kinase" evidence="16">
    <location>
        <begin position="523"/>
        <end position="737"/>
    </location>
</feature>
<proteinExistence type="predicted"/>
<dbReference type="InterPro" id="IPR003594">
    <property type="entry name" value="HATPase_dom"/>
</dbReference>
<protein>
    <recommendedName>
        <fullName evidence="3">histidine kinase</fullName>
        <ecNumber evidence="3">2.7.13.3</ecNumber>
    </recommendedName>
</protein>
<evidence type="ECO:0000256" key="1">
    <source>
        <dbReference type="ARBA" id="ARBA00000085"/>
    </source>
</evidence>
<dbReference type="InterPro" id="IPR036097">
    <property type="entry name" value="HisK_dim/P_sf"/>
</dbReference>
<dbReference type="FunFam" id="1.10.287.130:FF:000008">
    <property type="entry name" value="Two-component sensor histidine kinase"/>
    <property type="match status" value="1"/>
</dbReference>
<dbReference type="OrthoDB" id="9792991at2"/>
<keyword evidence="12" id="KW-0902">Two-component regulatory system</keyword>
<evidence type="ECO:0000259" key="16">
    <source>
        <dbReference type="PROSITE" id="PS50109"/>
    </source>
</evidence>
<dbReference type="InterPro" id="IPR036890">
    <property type="entry name" value="HATPase_C_sf"/>
</dbReference>
<comment type="subcellular location">
    <subcellularLocation>
        <location evidence="2">Cell membrane</location>
        <topology evidence="2">Multi-pass membrane protein</topology>
    </subcellularLocation>
</comment>
<dbReference type="PANTHER" id="PTHR45528">
    <property type="entry name" value="SENSOR HISTIDINE KINASE CPXA"/>
    <property type="match status" value="1"/>
</dbReference>
<gene>
    <name evidence="17" type="ORF">UN64_10830</name>
</gene>
<reference evidence="17 18" key="1">
    <citation type="submission" date="2016-11" db="EMBL/GenBank/DDBJ databases">
        <authorList>
            <person name="Jaros S."/>
            <person name="Januszkiewicz K."/>
            <person name="Wedrychowicz H."/>
        </authorList>
    </citation>
    <scope>NUCLEOTIDE SEQUENCE [LARGE SCALE GENOMIC DNA]</scope>
    <source>
        <strain evidence="17 18">Con a/3</strain>
    </source>
</reference>
<dbReference type="Gene3D" id="1.10.287.130">
    <property type="match status" value="1"/>
</dbReference>
<dbReference type="InterPro" id="IPR005467">
    <property type="entry name" value="His_kinase_dom"/>
</dbReference>
<name>A0A1V3G835_9BACL</name>
<feature type="transmembrane region" description="Helical" evidence="15">
    <location>
        <begin position="436"/>
        <end position="456"/>
    </location>
</feature>
<feature type="transmembrane region" description="Helical" evidence="15">
    <location>
        <begin position="411"/>
        <end position="430"/>
    </location>
</feature>
<dbReference type="EMBL" id="MQMF01000002">
    <property type="protein sequence ID" value="OOE12563.1"/>
    <property type="molecule type" value="Genomic_DNA"/>
</dbReference>
<evidence type="ECO:0000256" key="13">
    <source>
        <dbReference type="ARBA" id="ARBA00023136"/>
    </source>
</evidence>
<keyword evidence="10" id="KW-0067">ATP-binding</keyword>
<dbReference type="Gene3D" id="3.30.565.10">
    <property type="entry name" value="Histidine kinase-like ATPase, C-terminal domain"/>
    <property type="match status" value="1"/>
</dbReference>